<evidence type="ECO:0000259" key="5">
    <source>
        <dbReference type="Pfam" id="PF00696"/>
    </source>
</evidence>
<evidence type="ECO:0000256" key="2">
    <source>
        <dbReference type="ARBA" id="ARBA00022741"/>
    </source>
</evidence>
<reference evidence="6 7" key="1">
    <citation type="journal article" date="2016" name="Nat. Commun.">
        <title>Thousands of microbial genomes shed light on interconnected biogeochemical processes in an aquifer system.</title>
        <authorList>
            <person name="Anantharaman K."/>
            <person name="Brown C.T."/>
            <person name="Hug L.A."/>
            <person name="Sharon I."/>
            <person name="Castelle C.J."/>
            <person name="Probst A.J."/>
            <person name="Thomas B.C."/>
            <person name="Singh A."/>
            <person name="Wilkins M.J."/>
            <person name="Karaoz U."/>
            <person name="Brodie E.L."/>
            <person name="Williams K.H."/>
            <person name="Hubbard S.S."/>
            <person name="Banfield J.F."/>
        </authorList>
    </citation>
    <scope>NUCLEOTIDE SEQUENCE [LARGE SCALE GENOMIC DNA]</scope>
</reference>
<dbReference type="PANTHER" id="PTHR43654">
    <property type="entry name" value="GLUTAMATE 5-KINASE"/>
    <property type="match status" value="1"/>
</dbReference>
<keyword evidence="2" id="KW-0547">Nucleotide-binding</keyword>
<proteinExistence type="predicted"/>
<evidence type="ECO:0000256" key="1">
    <source>
        <dbReference type="ARBA" id="ARBA00022679"/>
    </source>
</evidence>
<dbReference type="GO" id="GO:0004349">
    <property type="term" value="F:glutamate 5-kinase activity"/>
    <property type="evidence" value="ECO:0007669"/>
    <property type="project" value="TreeGrafter"/>
</dbReference>
<evidence type="ECO:0000256" key="4">
    <source>
        <dbReference type="ARBA" id="ARBA00022840"/>
    </source>
</evidence>
<keyword evidence="4" id="KW-0067">ATP-binding</keyword>
<organism evidence="6 7">
    <name type="scientific">Candidatus Kaiserbacteria bacterium RIFCSPHIGHO2_01_FULL_56_24</name>
    <dbReference type="NCBI Taxonomy" id="1798487"/>
    <lineage>
        <taxon>Bacteria</taxon>
        <taxon>Candidatus Kaiseribacteriota</taxon>
    </lineage>
</organism>
<sequence>MNAWLSCDEQCTQILTHRPDLRLGHIIDVIRTTLAKNELPIVNGNDAANISELKYTDNDNLSTRIAAMIRASWHISLTSTGGIQGENGKVISFIQPGDGKWLQFIRHEQSKNGRGGMRRKGRLSAWLADKKGIPASITGGKEQFLEQRTIEDILLNTDTLLRGQRSVGTTFLPNILQQS</sequence>
<accession>A0A1F6DDP8</accession>
<feature type="domain" description="Aspartate/glutamate/uridylate kinase" evidence="5">
    <location>
        <begin position="21"/>
        <end position="138"/>
    </location>
</feature>
<dbReference type="Proteomes" id="UP000176377">
    <property type="component" value="Unassembled WGS sequence"/>
</dbReference>
<comment type="caution">
    <text evidence="6">The sequence shown here is derived from an EMBL/GenBank/DDBJ whole genome shotgun (WGS) entry which is preliminary data.</text>
</comment>
<dbReference type="InterPro" id="IPR036393">
    <property type="entry name" value="AceGlu_kinase-like_sf"/>
</dbReference>
<keyword evidence="3" id="KW-0418">Kinase</keyword>
<dbReference type="GO" id="GO:0005524">
    <property type="term" value="F:ATP binding"/>
    <property type="evidence" value="ECO:0007669"/>
    <property type="project" value="UniProtKB-KW"/>
</dbReference>
<dbReference type="AlphaFoldDB" id="A0A1F6DDP8"/>
<evidence type="ECO:0000256" key="3">
    <source>
        <dbReference type="ARBA" id="ARBA00022777"/>
    </source>
</evidence>
<dbReference type="EMBL" id="MFLA01000018">
    <property type="protein sequence ID" value="OGG59506.1"/>
    <property type="molecule type" value="Genomic_DNA"/>
</dbReference>
<evidence type="ECO:0000313" key="7">
    <source>
        <dbReference type="Proteomes" id="UP000176377"/>
    </source>
</evidence>
<dbReference type="Gene3D" id="3.40.1160.10">
    <property type="entry name" value="Acetylglutamate kinase-like"/>
    <property type="match status" value="1"/>
</dbReference>
<keyword evidence="1" id="KW-0808">Transferase</keyword>
<dbReference type="InterPro" id="IPR001048">
    <property type="entry name" value="Asp/Glu/Uridylate_kinase"/>
</dbReference>
<dbReference type="PANTHER" id="PTHR43654:SF1">
    <property type="entry name" value="ISOPENTENYL PHOSPHATE KINASE"/>
    <property type="match status" value="1"/>
</dbReference>
<protein>
    <recommendedName>
        <fullName evidence="5">Aspartate/glutamate/uridylate kinase domain-containing protein</fullName>
    </recommendedName>
</protein>
<name>A0A1F6DDP8_9BACT</name>
<dbReference type="SUPFAM" id="SSF53633">
    <property type="entry name" value="Carbamate kinase-like"/>
    <property type="match status" value="1"/>
</dbReference>
<dbReference type="InterPro" id="IPR001057">
    <property type="entry name" value="Glu/AcGlu_kinase"/>
</dbReference>
<evidence type="ECO:0000313" key="6">
    <source>
        <dbReference type="EMBL" id="OGG59506.1"/>
    </source>
</evidence>
<gene>
    <name evidence="6" type="ORF">A2765_01950</name>
</gene>
<dbReference type="Pfam" id="PF00696">
    <property type="entry name" value="AA_kinase"/>
    <property type="match status" value="1"/>
</dbReference>
<dbReference type="GO" id="GO:0005829">
    <property type="term" value="C:cytosol"/>
    <property type="evidence" value="ECO:0007669"/>
    <property type="project" value="TreeGrafter"/>
</dbReference>
<dbReference type="PRINTS" id="PR00474">
    <property type="entry name" value="GLU5KINASE"/>
</dbReference>